<gene>
    <name evidence="1" type="ORF">HMPREF0281_00815</name>
</gene>
<evidence type="ECO:0000313" key="2">
    <source>
        <dbReference type="Proteomes" id="UP000006015"/>
    </source>
</evidence>
<sequence length="42" mass="5100">MKHFRWIFRVDAMKLPYFSHGFDRRKWPKIAPAPKRKNSPAS</sequence>
<protein>
    <submittedName>
        <fullName evidence="1">Uncharacterized protein</fullName>
    </submittedName>
</protein>
<evidence type="ECO:0000313" key="1">
    <source>
        <dbReference type="EMBL" id="EFG82107.1"/>
    </source>
</evidence>
<proteinExistence type="predicted"/>
<comment type="caution">
    <text evidence="1">The sequence shown here is derived from an EMBL/GenBank/DDBJ whole genome shotgun (WGS) entry which is preliminary data.</text>
</comment>
<accession>A0ABP2IFI5</accession>
<name>A0ABP2IFI5_CORAM</name>
<reference evidence="1 2" key="1">
    <citation type="submission" date="2010-04" db="EMBL/GenBank/DDBJ databases">
        <authorList>
            <person name="Weinstock G."/>
            <person name="Sodergren E."/>
            <person name="Clifton S."/>
            <person name="Fulton L."/>
            <person name="Fulton B."/>
            <person name="Courtney L."/>
            <person name="Fronick C."/>
            <person name="Harrison M."/>
            <person name="Strong C."/>
            <person name="Farmer C."/>
            <person name="Delahaunty K."/>
            <person name="Markovic C."/>
            <person name="Hall O."/>
            <person name="Minx P."/>
            <person name="Tomlinson C."/>
            <person name="Mitreva M."/>
            <person name="Hou S."/>
            <person name="Wollam A."/>
            <person name="Pepin K.H."/>
            <person name="Johnson M."/>
            <person name="Bhonagiri V."/>
            <person name="Zhang X."/>
            <person name="Suruliraj S."/>
            <person name="Warren W."/>
            <person name="Chinwalla A."/>
            <person name="Mardis E.R."/>
            <person name="Wilson R.K."/>
        </authorList>
    </citation>
    <scope>NUCLEOTIDE SEQUENCE [LARGE SCALE GENOMIC DNA]</scope>
    <source>
        <strain evidence="1 2">DSM 20306</strain>
    </source>
</reference>
<dbReference type="Proteomes" id="UP000006015">
    <property type="component" value="Unassembled WGS sequence"/>
</dbReference>
<dbReference type="EMBL" id="ADNS01000004">
    <property type="protein sequence ID" value="EFG82107.1"/>
    <property type="molecule type" value="Genomic_DNA"/>
</dbReference>
<keyword evidence="2" id="KW-1185">Reference proteome</keyword>
<organism evidence="1 2">
    <name type="scientific">Corynebacterium ammoniagenes DSM 20306</name>
    <dbReference type="NCBI Taxonomy" id="649754"/>
    <lineage>
        <taxon>Bacteria</taxon>
        <taxon>Bacillati</taxon>
        <taxon>Actinomycetota</taxon>
        <taxon>Actinomycetes</taxon>
        <taxon>Mycobacteriales</taxon>
        <taxon>Corynebacteriaceae</taxon>
        <taxon>Corynebacterium</taxon>
    </lineage>
</organism>